<evidence type="ECO:0000256" key="1">
    <source>
        <dbReference type="SAM" id="MobiDB-lite"/>
    </source>
</evidence>
<keyword evidence="2" id="KW-1133">Transmembrane helix</keyword>
<name>A0A9N7RL07_STRHE</name>
<keyword evidence="2" id="KW-0812">Transmembrane</keyword>
<dbReference type="Proteomes" id="UP001153555">
    <property type="component" value="Unassembled WGS sequence"/>
</dbReference>
<reference evidence="3" key="1">
    <citation type="submission" date="2019-12" db="EMBL/GenBank/DDBJ databases">
        <authorList>
            <person name="Scholes J."/>
        </authorList>
    </citation>
    <scope>NUCLEOTIDE SEQUENCE</scope>
</reference>
<proteinExistence type="predicted"/>
<sequence length="290" mass="31969">MSSSSFSIAAPSAIASLRASYPMAITSTQLLRFSFASKTHVLRLCFANSGHDTSKQESTEFGSSSVEKQGSGRKEGRFLAFSSKEILTRLKRYGVSGILSYGLLNTVYYLTTFLVVWFYVAPAPGRMGYLASVERFLKVMAMVWAGSQVTKLIRAGGALALAPFVDTGLSWFTVKFGLKSQGKAFMVIAGLCFGLTFLMDRANLTKVSDLMVVGDGARDKELARSRTKVINKKSSDSEEQFFQKVGQYCQCIELFKEPTGDVLSSKERGRRSQTFECKTLVWRLQGRSTA</sequence>
<comment type="caution">
    <text evidence="3">The sequence shown here is derived from an EMBL/GenBank/DDBJ whole genome shotgun (WGS) entry which is preliminary data.</text>
</comment>
<gene>
    <name evidence="3" type="ORF">SHERM_02974</name>
</gene>
<feature type="compositionally biased region" description="Polar residues" evidence="1">
    <location>
        <begin position="59"/>
        <end position="68"/>
    </location>
</feature>
<dbReference type="PANTHER" id="PTHR34370:SF2">
    <property type="entry name" value="GAG-POL POLYPROTEIN_RETROTRANSPOSON"/>
    <property type="match status" value="1"/>
</dbReference>
<dbReference type="EMBL" id="CACSLK010029771">
    <property type="protein sequence ID" value="CAA0835690.1"/>
    <property type="molecule type" value="Genomic_DNA"/>
</dbReference>
<feature type="transmembrane region" description="Helical" evidence="2">
    <location>
        <begin position="98"/>
        <end position="120"/>
    </location>
</feature>
<organism evidence="3 4">
    <name type="scientific">Striga hermonthica</name>
    <name type="common">Purple witchweed</name>
    <name type="synonym">Buchnera hermonthica</name>
    <dbReference type="NCBI Taxonomy" id="68872"/>
    <lineage>
        <taxon>Eukaryota</taxon>
        <taxon>Viridiplantae</taxon>
        <taxon>Streptophyta</taxon>
        <taxon>Embryophyta</taxon>
        <taxon>Tracheophyta</taxon>
        <taxon>Spermatophyta</taxon>
        <taxon>Magnoliopsida</taxon>
        <taxon>eudicotyledons</taxon>
        <taxon>Gunneridae</taxon>
        <taxon>Pentapetalae</taxon>
        <taxon>asterids</taxon>
        <taxon>lamiids</taxon>
        <taxon>Lamiales</taxon>
        <taxon>Orobanchaceae</taxon>
        <taxon>Buchnereae</taxon>
        <taxon>Striga</taxon>
    </lineage>
</organism>
<dbReference type="AlphaFoldDB" id="A0A9N7RL07"/>
<dbReference type="OrthoDB" id="2020192at2759"/>
<dbReference type="PANTHER" id="PTHR34370">
    <property type="entry name" value="OS04G0600100 PROTEIN"/>
    <property type="match status" value="1"/>
</dbReference>
<evidence type="ECO:0000313" key="4">
    <source>
        <dbReference type="Proteomes" id="UP001153555"/>
    </source>
</evidence>
<keyword evidence="4" id="KW-1185">Reference proteome</keyword>
<evidence type="ECO:0000256" key="2">
    <source>
        <dbReference type="SAM" id="Phobius"/>
    </source>
</evidence>
<evidence type="ECO:0000313" key="3">
    <source>
        <dbReference type="EMBL" id="CAA0835690.1"/>
    </source>
</evidence>
<accession>A0A9N7RL07</accession>
<feature type="region of interest" description="Disordered" evidence="1">
    <location>
        <begin position="51"/>
        <end position="70"/>
    </location>
</feature>
<protein>
    <submittedName>
        <fullName evidence="3">Uncharacterized protein</fullName>
    </submittedName>
</protein>
<keyword evidence="2" id="KW-0472">Membrane</keyword>